<evidence type="ECO:0000313" key="1">
    <source>
        <dbReference type="EMBL" id="KAI6658822.1"/>
    </source>
</evidence>
<organism evidence="1 2">
    <name type="scientific">Oopsacas minuta</name>
    <dbReference type="NCBI Taxonomy" id="111878"/>
    <lineage>
        <taxon>Eukaryota</taxon>
        <taxon>Metazoa</taxon>
        <taxon>Porifera</taxon>
        <taxon>Hexactinellida</taxon>
        <taxon>Hexasterophora</taxon>
        <taxon>Lyssacinosida</taxon>
        <taxon>Leucopsacidae</taxon>
        <taxon>Oopsacas</taxon>
    </lineage>
</organism>
<comment type="caution">
    <text evidence="1">The sequence shown here is derived from an EMBL/GenBank/DDBJ whole genome shotgun (WGS) entry which is preliminary data.</text>
</comment>
<dbReference type="AlphaFoldDB" id="A0AAV7KBD6"/>
<sequence length="140" mass="15834">MAEPIGPMTSPESRLDLAKILKANGNCVQTTLCHLSDLHGLDDAKQAKLELIPRRIRDMIRTSKKSLESLHRDWWHSEICSELFIASHALKKTKSVRQKKELINLSLQHQRSRISSVLESIRFISVIEKTSEIAIAALAL</sequence>
<protein>
    <submittedName>
        <fullName evidence="1">Uncharacterized protein</fullName>
    </submittedName>
</protein>
<dbReference type="Proteomes" id="UP001165289">
    <property type="component" value="Unassembled WGS sequence"/>
</dbReference>
<name>A0AAV7KBD6_9METZ</name>
<accession>A0AAV7KBD6</accession>
<keyword evidence="2" id="KW-1185">Reference proteome</keyword>
<reference evidence="1 2" key="1">
    <citation type="journal article" date="2023" name="BMC Biol.">
        <title>The compact genome of the sponge Oopsacas minuta (Hexactinellida) is lacking key metazoan core genes.</title>
        <authorList>
            <person name="Santini S."/>
            <person name="Schenkelaars Q."/>
            <person name="Jourda C."/>
            <person name="Duchesne M."/>
            <person name="Belahbib H."/>
            <person name="Rocher C."/>
            <person name="Selva M."/>
            <person name="Riesgo A."/>
            <person name="Vervoort M."/>
            <person name="Leys S.P."/>
            <person name="Kodjabachian L."/>
            <person name="Le Bivic A."/>
            <person name="Borchiellini C."/>
            <person name="Claverie J.M."/>
            <person name="Renard E."/>
        </authorList>
    </citation>
    <scope>NUCLEOTIDE SEQUENCE [LARGE SCALE GENOMIC DNA]</scope>
    <source>
        <strain evidence="1">SPO-2</strain>
    </source>
</reference>
<evidence type="ECO:0000313" key="2">
    <source>
        <dbReference type="Proteomes" id="UP001165289"/>
    </source>
</evidence>
<proteinExistence type="predicted"/>
<gene>
    <name evidence="1" type="ORF">LOD99_15147</name>
</gene>
<dbReference type="EMBL" id="JAKMXF010000077">
    <property type="protein sequence ID" value="KAI6658822.1"/>
    <property type="molecule type" value="Genomic_DNA"/>
</dbReference>